<keyword evidence="14" id="KW-0325">Glycoprotein</keyword>
<evidence type="ECO:0000256" key="4">
    <source>
        <dbReference type="ARBA" id="ARBA00022692"/>
    </source>
</evidence>
<evidence type="ECO:0000256" key="15">
    <source>
        <dbReference type="PROSITE-ProRule" id="PRU00076"/>
    </source>
</evidence>
<comment type="subcellular location">
    <subcellularLocation>
        <location evidence="1">Membrane</location>
        <topology evidence="1">Single-pass type I membrane protein</topology>
    </subcellularLocation>
</comment>
<evidence type="ECO:0000256" key="5">
    <source>
        <dbReference type="ARBA" id="ARBA00022729"/>
    </source>
</evidence>
<organism evidence="19 20">
    <name type="scientific">Ophiophagus hannah</name>
    <name type="common">King cobra</name>
    <name type="synonym">Naja hannah</name>
    <dbReference type="NCBI Taxonomy" id="8665"/>
    <lineage>
        <taxon>Eukaryota</taxon>
        <taxon>Metazoa</taxon>
        <taxon>Chordata</taxon>
        <taxon>Craniata</taxon>
        <taxon>Vertebrata</taxon>
        <taxon>Euteleostomi</taxon>
        <taxon>Lepidosauria</taxon>
        <taxon>Squamata</taxon>
        <taxon>Bifurcata</taxon>
        <taxon>Unidentata</taxon>
        <taxon>Episquamata</taxon>
        <taxon>Toxicofera</taxon>
        <taxon>Serpentes</taxon>
        <taxon>Colubroidea</taxon>
        <taxon>Elapidae</taxon>
        <taxon>Elapinae</taxon>
        <taxon>Ophiophagus</taxon>
    </lineage>
</organism>
<dbReference type="InterPro" id="IPR013320">
    <property type="entry name" value="ConA-like_dom_sf"/>
</dbReference>
<dbReference type="Pfam" id="PF12661">
    <property type="entry name" value="hEGF"/>
    <property type="match status" value="2"/>
</dbReference>
<evidence type="ECO:0000256" key="8">
    <source>
        <dbReference type="ARBA" id="ARBA00022837"/>
    </source>
</evidence>
<evidence type="ECO:0000256" key="13">
    <source>
        <dbReference type="ARBA" id="ARBA00023157"/>
    </source>
</evidence>
<protein>
    <submittedName>
        <fullName evidence="19">Eyes shut-like protein</fullName>
    </submittedName>
</protein>
<dbReference type="GO" id="GO:0007219">
    <property type="term" value="P:Notch signaling pathway"/>
    <property type="evidence" value="ECO:0007669"/>
    <property type="project" value="UniProtKB-KW"/>
</dbReference>
<evidence type="ECO:0000256" key="9">
    <source>
        <dbReference type="ARBA" id="ARBA00022843"/>
    </source>
</evidence>
<evidence type="ECO:0000313" key="20">
    <source>
        <dbReference type="Proteomes" id="UP000018936"/>
    </source>
</evidence>
<dbReference type="FunFam" id="2.60.120.200:FF:000190">
    <property type="entry name" value="Protein eyes shut homolog"/>
    <property type="match status" value="1"/>
</dbReference>
<feature type="domain" description="Laminin G" evidence="17">
    <location>
        <begin position="468"/>
        <end position="658"/>
    </location>
</feature>
<evidence type="ECO:0000256" key="14">
    <source>
        <dbReference type="ARBA" id="ARBA00023180"/>
    </source>
</evidence>
<keyword evidence="4 16" id="KW-0812">Transmembrane</keyword>
<evidence type="ECO:0000256" key="16">
    <source>
        <dbReference type="SAM" id="Phobius"/>
    </source>
</evidence>
<dbReference type="InterPro" id="IPR009030">
    <property type="entry name" value="Growth_fac_rcpt_cys_sf"/>
</dbReference>
<evidence type="ECO:0000259" key="17">
    <source>
        <dbReference type="PROSITE" id="PS50025"/>
    </source>
</evidence>
<dbReference type="GO" id="GO:0016020">
    <property type="term" value="C:membrane"/>
    <property type="evidence" value="ECO:0007669"/>
    <property type="project" value="UniProtKB-SubCell"/>
</dbReference>
<keyword evidence="6" id="KW-0677">Repeat</keyword>
<keyword evidence="11 16" id="KW-1133">Transmembrane helix</keyword>
<dbReference type="SUPFAM" id="SSF57184">
    <property type="entry name" value="Growth factor receptor domain"/>
    <property type="match status" value="1"/>
</dbReference>
<feature type="domain" description="EGF-like" evidence="18">
    <location>
        <begin position="924"/>
        <end position="960"/>
    </location>
</feature>
<gene>
    <name evidence="19" type="primary">EYS</name>
    <name evidence="19" type="ORF">L345_06840</name>
</gene>
<evidence type="ECO:0000259" key="18">
    <source>
        <dbReference type="PROSITE" id="PS50026"/>
    </source>
</evidence>
<dbReference type="GO" id="GO:0030154">
    <property type="term" value="P:cell differentiation"/>
    <property type="evidence" value="ECO:0007669"/>
    <property type="project" value="UniProtKB-KW"/>
</dbReference>
<dbReference type="PROSITE" id="PS50025">
    <property type="entry name" value="LAM_G_DOMAIN"/>
    <property type="match status" value="4"/>
</dbReference>
<accession>V8P0K7</accession>
<dbReference type="FunFam" id="2.10.25.10:FF:000368">
    <property type="entry name" value="Delta-like 3 (Drosophila), isoform CRA_b"/>
    <property type="match status" value="1"/>
</dbReference>
<dbReference type="FunFam" id="2.60.120.200:FF:000183">
    <property type="entry name" value="Protein eyes shut homolog"/>
    <property type="match status" value="1"/>
</dbReference>
<keyword evidence="7" id="KW-0221">Differentiation</keyword>
<feature type="non-terminal residue" evidence="19">
    <location>
        <position position="1"/>
    </location>
</feature>
<comment type="caution">
    <text evidence="15">Lacks conserved residue(s) required for the propagation of feature annotation.</text>
</comment>
<dbReference type="Gene3D" id="2.10.25.10">
    <property type="entry name" value="Laminin"/>
    <property type="match status" value="5"/>
</dbReference>
<proteinExistence type="predicted"/>
<dbReference type="FunFam" id="2.10.25.10:FF:000591">
    <property type="entry name" value="Protein eyes shut homolog"/>
    <property type="match status" value="1"/>
</dbReference>
<dbReference type="Proteomes" id="UP000018936">
    <property type="component" value="Unassembled WGS sequence"/>
</dbReference>
<dbReference type="InterPro" id="IPR001791">
    <property type="entry name" value="Laminin_G"/>
</dbReference>
<dbReference type="InterPro" id="IPR050372">
    <property type="entry name" value="Neurexin-related_CASP"/>
</dbReference>
<dbReference type="PROSITE" id="PS01186">
    <property type="entry name" value="EGF_2"/>
    <property type="match status" value="2"/>
</dbReference>
<dbReference type="PANTHER" id="PTHR15036">
    <property type="entry name" value="PIKACHURIN-LIKE PROTEIN"/>
    <property type="match status" value="1"/>
</dbReference>
<dbReference type="SMART" id="SM00181">
    <property type="entry name" value="EGF"/>
    <property type="match status" value="5"/>
</dbReference>
<feature type="disulfide bond" evidence="15">
    <location>
        <begin position="989"/>
        <end position="998"/>
    </location>
</feature>
<dbReference type="SUPFAM" id="SSF49899">
    <property type="entry name" value="Concanavalin A-like lectins/glucanases"/>
    <property type="match status" value="4"/>
</dbReference>
<dbReference type="PROSITE" id="PS00022">
    <property type="entry name" value="EGF_1"/>
    <property type="match status" value="5"/>
</dbReference>
<evidence type="ECO:0000256" key="7">
    <source>
        <dbReference type="ARBA" id="ARBA00022782"/>
    </source>
</evidence>
<dbReference type="InterPro" id="IPR000742">
    <property type="entry name" value="EGF"/>
</dbReference>
<feature type="domain" description="Laminin G" evidence="17">
    <location>
        <begin position="64"/>
        <end position="281"/>
    </location>
</feature>
<feature type="transmembrane region" description="Helical" evidence="16">
    <location>
        <begin position="7"/>
        <end position="28"/>
    </location>
</feature>
<dbReference type="CDD" id="cd00054">
    <property type="entry name" value="EGF_CA"/>
    <property type="match status" value="2"/>
</dbReference>
<dbReference type="Pfam" id="PF00054">
    <property type="entry name" value="Laminin_G_1"/>
    <property type="match status" value="1"/>
</dbReference>
<dbReference type="FunFam" id="2.60.120.200:FF:000210">
    <property type="entry name" value="Protein eyes shut homolog"/>
    <property type="match status" value="1"/>
</dbReference>
<evidence type="ECO:0000256" key="2">
    <source>
        <dbReference type="ARBA" id="ARBA00022473"/>
    </source>
</evidence>
<dbReference type="CDD" id="cd00110">
    <property type="entry name" value="LamG"/>
    <property type="match status" value="4"/>
</dbReference>
<feature type="domain" description="EGF-like" evidence="18">
    <location>
        <begin position="961"/>
        <end position="999"/>
    </location>
</feature>
<keyword evidence="10" id="KW-0914">Notch signaling pathway</keyword>
<feature type="disulfide bond" evidence="15">
    <location>
        <begin position="950"/>
        <end position="959"/>
    </location>
</feature>
<feature type="domain" description="Laminin G" evidence="17">
    <location>
        <begin position="1004"/>
        <end position="1190"/>
    </location>
</feature>
<reference evidence="19 20" key="1">
    <citation type="journal article" date="2013" name="Proc. Natl. Acad. Sci. U.S.A.">
        <title>The king cobra genome reveals dynamic gene evolution and adaptation in the snake venom system.</title>
        <authorList>
            <person name="Vonk F.J."/>
            <person name="Casewell N.R."/>
            <person name="Henkel C.V."/>
            <person name="Heimberg A.M."/>
            <person name="Jansen H.J."/>
            <person name="McCleary R.J."/>
            <person name="Kerkkamp H.M."/>
            <person name="Vos R.A."/>
            <person name="Guerreiro I."/>
            <person name="Calvete J.J."/>
            <person name="Wuster W."/>
            <person name="Woods A.E."/>
            <person name="Logan J.M."/>
            <person name="Harrison R.A."/>
            <person name="Castoe T.A."/>
            <person name="de Koning A.P."/>
            <person name="Pollock D.D."/>
            <person name="Yandell M."/>
            <person name="Calderon D."/>
            <person name="Renjifo C."/>
            <person name="Currier R.B."/>
            <person name="Salgado D."/>
            <person name="Pla D."/>
            <person name="Sanz L."/>
            <person name="Hyder A.S."/>
            <person name="Ribeiro J.M."/>
            <person name="Arntzen J.W."/>
            <person name="van den Thillart G.E."/>
            <person name="Boetzer M."/>
            <person name="Pirovano W."/>
            <person name="Dirks R.P."/>
            <person name="Spaink H.P."/>
            <person name="Duboule D."/>
            <person name="McGlinn E."/>
            <person name="Kini R.M."/>
            <person name="Richardson M.K."/>
        </authorList>
    </citation>
    <scope>NUCLEOTIDE SEQUENCE</scope>
    <source>
        <tissue evidence="19">Blood</tissue>
    </source>
</reference>
<keyword evidence="13 15" id="KW-1015">Disulfide bond</keyword>
<dbReference type="Gene3D" id="2.60.120.200">
    <property type="match status" value="4"/>
</dbReference>
<evidence type="ECO:0000256" key="1">
    <source>
        <dbReference type="ARBA" id="ARBA00004479"/>
    </source>
</evidence>
<dbReference type="SMART" id="SM00282">
    <property type="entry name" value="LamG"/>
    <property type="match status" value="4"/>
</dbReference>
<evidence type="ECO:0000256" key="6">
    <source>
        <dbReference type="ARBA" id="ARBA00022737"/>
    </source>
</evidence>
<comment type="caution">
    <text evidence="19">The sequence shown here is derived from an EMBL/GenBank/DDBJ whole genome shotgun (WGS) entry which is preliminary data.</text>
</comment>
<dbReference type="PANTHER" id="PTHR15036:SF93">
    <property type="entry name" value="EYS PROTEIN"/>
    <property type="match status" value="1"/>
</dbReference>
<keyword evidence="20" id="KW-1185">Reference proteome</keyword>
<dbReference type="PROSITE" id="PS50026">
    <property type="entry name" value="EGF_3"/>
    <property type="match status" value="5"/>
</dbReference>
<evidence type="ECO:0000256" key="12">
    <source>
        <dbReference type="ARBA" id="ARBA00023136"/>
    </source>
</evidence>
<feature type="disulfide bond" evidence="15">
    <location>
        <begin position="685"/>
        <end position="694"/>
    </location>
</feature>
<feature type="domain" description="EGF-like" evidence="18">
    <location>
        <begin position="697"/>
        <end position="738"/>
    </location>
</feature>
<dbReference type="SMART" id="SM00179">
    <property type="entry name" value="EGF_CA"/>
    <property type="match status" value="4"/>
</dbReference>
<evidence type="ECO:0000256" key="3">
    <source>
        <dbReference type="ARBA" id="ARBA00022536"/>
    </source>
</evidence>
<dbReference type="GO" id="GO:0005604">
    <property type="term" value="C:basement membrane"/>
    <property type="evidence" value="ECO:0007669"/>
    <property type="project" value="UniProtKB-ARBA"/>
</dbReference>
<evidence type="ECO:0000256" key="10">
    <source>
        <dbReference type="ARBA" id="ARBA00022976"/>
    </source>
</evidence>
<keyword evidence="2" id="KW-0217">Developmental protein</keyword>
<dbReference type="OrthoDB" id="5989513at2759"/>
<keyword evidence="5" id="KW-0732">Signal</keyword>
<feature type="disulfide bond" evidence="15">
    <location>
        <begin position="447"/>
        <end position="456"/>
    </location>
</feature>
<keyword evidence="3 15" id="KW-0245">EGF-like domain</keyword>
<feature type="disulfide bond" evidence="15">
    <location>
        <begin position="970"/>
        <end position="987"/>
    </location>
</feature>
<dbReference type="AlphaFoldDB" id="V8P0K7"/>
<dbReference type="Pfam" id="PF02210">
    <property type="entry name" value="Laminin_G_2"/>
    <property type="match status" value="3"/>
</dbReference>
<dbReference type="Pfam" id="PF00008">
    <property type="entry name" value="EGF"/>
    <property type="match status" value="1"/>
</dbReference>
<dbReference type="SUPFAM" id="SSF57196">
    <property type="entry name" value="EGF/Laminin"/>
    <property type="match status" value="1"/>
</dbReference>
<keyword evidence="9" id="KW-0832">Ubl conjugation</keyword>
<dbReference type="FunFam" id="2.10.25.10:FF:000508">
    <property type="entry name" value="Eyes shut homolog"/>
    <property type="match status" value="1"/>
</dbReference>
<keyword evidence="8" id="KW-0106">Calcium</keyword>
<dbReference type="InterPro" id="IPR001881">
    <property type="entry name" value="EGF-like_Ca-bd_dom"/>
</dbReference>
<feature type="disulfide bond" evidence="15">
    <location>
        <begin position="728"/>
        <end position="737"/>
    </location>
</feature>
<dbReference type="GO" id="GO:0048589">
    <property type="term" value="P:developmental growth"/>
    <property type="evidence" value="ECO:0007669"/>
    <property type="project" value="UniProtKB-ARBA"/>
</dbReference>
<evidence type="ECO:0000256" key="11">
    <source>
        <dbReference type="ARBA" id="ARBA00022989"/>
    </source>
</evidence>
<name>V8P0K7_OPHHA</name>
<dbReference type="GO" id="GO:0005509">
    <property type="term" value="F:calcium ion binding"/>
    <property type="evidence" value="ECO:0007669"/>
    <property type="project" value="InterPro"/>
</dbReference>
<feature type="domain" description="Laminin G" evidence="17">
    <location>
        <begin position="745"/>
        <end position="928"/>
    </location>
</feature>
<feature type="domain" description="EGF-like" evidence="18">
    <location>
        <begin position="659"/>
        <end position="695"/>
    </location>
</feature>
<dbReference type="EMBL" id="AZIM01001313">
    <property type="protein sequence ID" value="ETE67377.1"/>
    <property type="molecule type" value="Genomic_DNA"/>
</dbReference>
<feature type="domain" description="EGF-like" evidence="18">
    <location>
        <begin position="420"/>
        <end position="457"/>
    </location>
</feature>
<dbReference type="InterPro" id="IPR013032">
    <property type="entry name" value="EGF-like_CS"/>
</dbReference>
<evidence type="ECO:0000313" key="19">
    <source>
        <dbReference type="EMBL" id="ETE67377.1"/>
    </source>
</evidence>
<keyword evidence="12 16" id="KW-0472">Membrane</keyword>
<sequence>MEEVATRLIFLMVWPHFGVTVLFISLGVSVKKNVYMNVGGHYMCQHEKESADLKKKCISQESIAPQRTASGNSYLELPSLSSLSEDRFASGQERNKVTIYLTVKTTALNGTLLYAHDEFAEEHFLHLYLVNGKPTAQFGCGPSPNILTVSANHYINRDALVPITLRLMGPMDKLLEKKRAVFVYMLSLGSPEGYCLIEMAVNEMSSVHQWTSLPAQRTQVSFGPIFLGNVPSHRITIHPNSGKIYGFRGCIRELQVNTQELSIVEEALEGQNIDNCNVPVCDYHPCRNGGTCTSMEKRLQCVSSDHTLDSSTSYQEKNPRPCTLCKCAGNKEQKDYFWSSHLKNRESPINKGIWGLQQQPSDWIQAEIQLQSRAAKLIPEAQTAISLFSPEASGPRATKKSDTENWFCECPPRYSGKLCQLSNCEQNPCGNGATCFPKSNQDVVCLCPYGRTGILCNDAINITYPSFSGTDAFGYTSFLAYSAIPNISLCYEFRLKFQLANHNSSLQDNLLFFTGQKGQGLTGDDFLVLGLRNGSLVYSYNLGSGIATITSEPLDLTRHIHTVRLGRFLRSGWMKVDGQKNKTITSPGKLTGLNVFSQFYVGGYIEYIPEFLPKGSSFKNGFQGCIFDLRVHAGKDQEFRAPGIPEGHPNTGRNVGQCEVSPCQLITCRNGGTCMESGSALYCHCSSGWTGAFCTEKISVCDPEHKPPHRCKRGSTCVSVPDGYSCHCALGTTGTHCEQALTISDASFSNHKSSWMSFEPFNIRHKVHIQMQFQTFSGNGILFYTAQHLSSRSGDFLSITLANGYIQLRYNLGDRTVVLQTFQPVHSTNKTWLLIKAGRVGNEGYLDLDGINVTQKATNGMTSLDTQTDFYVGGLPSLNLVNPRAIKNVPTGFTGCIREVFVNGKELKLTEKEAKSGSNIGDCDGTPCGYRVCKNNGKCKVIESDFSCLCPKQWMGKTCEQTIYCSHSKCLHGSVCIPNPVLFSYTCACKLGWTGLWCEKQLSFLIAKFTGNSYIKYTDTNYEERDLRFTRISFNFTTSQMDGLLVWLGKAEDEDNDFLGVGFENGMLKVVVNLGERIAIPLIHIRKMLCCKKWHFVDIVQNWTLIEVYLDEELVLFEDLDPQRKYTVLNYGGICYFGGFGLYRRVSAVTSGLFKQQLIGKIKDVALFQDSKKINLTKGQGYNIYSGDKE</sequence>